<dbReference type="AlphaFoldDB" id="A0A6A7AB91"/>
<sequence length="343" mass="37471">MDCSKWRRSLDGSKISPRRRVTSQSSGSSTRPSRPVDTPAQRDLRRILTTPSSSHVNLTNGASRVPLPAFLSVNRPDSAASDLGCMSGALPLLDDPVPSPWTKDGDMLDAVVIPRKRRLLIKKKASNRRLSPLIKDDLDDIGNARTTPTDTHNPTRLSLIQEEPDTSSQGTSLHRQSPIPKHSKEETLERGSPGSLRPVGEEVIANFSRPLSSATLRDEDKPRVLPPLAVSPFDLTTLQCGERSVTAPNDIDPGSTNMNTNDAHSSIPLLDDERSAQLQERILEPARPSPSLAQAQAAMTSIAEHWVYIDGVMKEICKSPDIESAMIALIKDCKHKAELARLT</sequence>
<keyword evidence="3" id="KW-1185">Reference proteome</keyword>
<evidence type="ECO:0000313" key="3">
    <source>
        <dbReference type="Proteomes" id="UP000799424"/>
    </source>
</evidence>
<feature type="compositionally biased region" description="Polar residues" evidence="1">
    <location>
        <begin position="254"/>
        <end position="264"/>
    </location>
</feature>
<dbReference type="EMBL" id="MU006220">
    <property type="protein sequence ID" value="KAF2829865.1"/>
    <property type="molecule type" value="Genomic_DNA"/>
</dbReference>
<reference evidence="2" key="1">
    <citation type="journal article" date="2020" name="Stud. Mycol.">
        <title>101 Dothideomycetes genomes: a test case for predicting lifestyles and emergence of pathogens.</title>
        <authorList>
            <person name="Haridas S."/>
            <person name="Albert R."/>
            <person name="Binder M."/>
            <person name="Bloem J."/>
            <person name="Labutti K."/>
            <person name="Salamov A."/>
            <person name="Andreopoulos B."/>
            <person name="Baker S."/>
            <person name="Barry K."/>
            <person name="Bills G."/>
            <person name="Bluhm B."/>
            <person name="Cannon C."/>
            <person name="Castanera R."/>
            <person name="Culley D."/>
            <person name="Daum C."/>
            <person name="Ezra D."/>
            <person name="Gonzalez J."/>
            <person name="Henrissat B."/>
            <person name="Kuo A."/>
            <person name="Liang C."/>
            <person name="Lipzen A."/>
            <person name="Lutzoni F."/>
            <person name="Magnuson J."/>
            <person name="Mondo S."/>
            <person name="Nolan M."/>
            <person name="Ohm R."/>
            <person name="Pangilinan J."/>
            <person name="Park H.-J."/>
            <person name="Ramirez L."/>
            <person name="Alfaro M."/>
            <person name="Sun H."/>
            <person name="Tritt A."/>
            <person name="Yoshinaga Y."/>
            <person name="Zwiers L.-H."/>
            <person name="Turgeon B."/>
            <person name="Goodwin S."/>
            <person name="Spatafora J."/>
            <person name="Crous P."/>
            <person name="Grigoriev I."/>
        </authorList>
    </citation>
    <scope>NUCLEOTIDE SEQUENCE</scope>
    <source>
        <strain evidence="2">CBS 113818</strain>
    </source>
</reference>
<feature type="region of interest" description="Disordered" evidence="1">
    <location>
        <begin position="244"/>
        <end position="266"/>
    </location>
</feature>
<accession>A0A6A7AB91</accession>
<evidence type="ECO:0000256" key="1">
    <source>
        <dbReference type="SAM" id="MobiDB-lite"/>
    </source>
</evidence>
<feature type="compositionally biased region" description="Polar residues" evidence="1">
    <location>
        <begin position="144"/>
        <end position="158"/>
    </location>
</feature>
<gene>
    <name evidence="2" type="ORF">CC86DRAFT_176407</name>
</gene>
<dbReference type="Proteomes" id="UP000799424">
    <property type="component" value="Unassembled WGS sequence"/>
</dbReference>
<organism evidence="2 3">
    <name type="scientific">Ophiobolus disseminans</name>
    <dbReference type="NCBI Taxonomy" id="1469910"/>
    <lineage>
        <taxon>Eukaryota</taxon>
        <taxon>Fungi</taxon>
        <taxon>Dikarya</taxon>
        <taxon>Ascomycota</taxon>
        <taxon>Pezizomycotina</taxon>
        <taxon>Dothideomycetes</taxon>
        <taxon>Pleosporomycetidae</taxon>
        <taxon>Pleosporales</taxon>
        <taxon>Pleosporineae</taxon>
        <taxon>Phaeosphaeriaceae</taxon>
        <taxon>Ophiobolus</taxon>
    </lineage>
</organism>
<feature type="compositionally biased region" description="Polar residues" evidence="1">
    <location>
        <begin position="166"/>
        <end position="175"/>
    </location>
</feature>
<feature type="region of interest" description="Disordered" evidence="1">
    <location>
        <begin position="1"/>
        <end position="42"/>
    </location>
</feature>
<evidence type="ECO:0000313" key="2">
    <source>
        <dbReference type="EMBL" id="KAF2829865.1"/>
    </source>
</evidence>
<feature type="compositionally biased region" description="Low complexity" evidence="1">
    <location>
        <begin position="22"/>
        <end position="36"/>
    </location>
</feature>
<protein>
    <submittedName>
        <fullName evidence="2">Uncharacterized protein</fullName>
    </submittedName>
</protein>
<feature type="region of interest" description="Disordered" evidence="1">
    <location>
        <begin position="138"/>
        <end position="200"/>
    </location>
</feature>
<feature type="compositionally biased region" description="Basic and acidic residues" evidence="1">
    <location>
        <begin position="1"/>
        <end position="11"/>
    </location>
</feature>
<proteinExistence type="predicted"/>
<name>A0A6A7AB91_9PLEO</name>